<evidence type="ECO:0000256" key="8">
    <source>
        <dbReference type="ARBA" id="ARBA00022969"/>
    </source>
</evidence>
<dbReference type="NCBIfam" id="TIGR00229">
    <property type="entry name" value="sensory_box"/>
    <property type="match status" value="1"/>
</dbReference>
<dbReference type="PRINTS" id="PR00344">
    <property type="entry name" value="BCTRLSENSOR"/>
</dbReference>
<keyword evidence="13" id="KW-1185">Reference proteome</keyword>
<dbReference type="Gene3D" id="3.30.450.20">
    <property type="entry name" value="PAS domain"/>
    <property type="match status" value="1"/>
</dbReference>
<keyword evidence="5" id="KW-0547">Nucleotide-binding</keyword>
<dbReference type="SMART" id="SM00091">
    <property type="entry name" value="PAS"/>
    <property type="match status" value="1"/>
</dbReference>
<dbReference type="PROSITE" id="PS50109">
    <property type="entry name" value="HIS_KIN"/>
    <property type="match status" value="1"/>
</dbReference>
<name>A0A4R2BEF7_9BACI</name>
<evidence type="ECO:0000256" key="5">
    <source>
        <dbReference type="ARBA" id="ARBA00022741"/>
    </source>
</evidence>
<dbReference type="InterPro" id="IPR000014">
    <property type="entry name" value="PAS"/>
</dbReference>
<dbReference type="SUPFAM" id="SSF55874">
    <property type="entry name" value="ATPase domain of HSP90 chaperone/DNA topoisomerase II/histidine kinase"/>
    <property type="match status" value="1"/>
</dbReference>
<dbReference type="Pfam" id="PF00989">
    <property type="entry name" value="PAS"/>
    <property type="match status" value="1"/>
</dbReference>
<dbReference type="AlphaFoldDB" id="A0A4R2BEF7"/>
<dbReference type="Proteomes" id="UP000295689">
    <property type="component" value="Unassembled WGS sequence"/>
</dbReference>
<keyword evidence="4" id="KW-0808">Transferase</keyword>
<keyword evidence="8" id="KW-0749">Sporulation</keyword>
<dbReference type="GO" id="GO:0030435">
    <property type="term" value="P:sporulation resulting in formation of a cellular spore"/>
    <property type="evidence" value="ECO:0007669"/>
    <property type="project" value="UniProtKB-KW"/>
</dbReference>
<dbReference type="Gene3D" id="3.30.565.10">
    <property type="entry name" value="Histidine kinase-like ATPase, C-terminal domain"/>
    <property type="match status" value="1"/>
</dbReference>
<dbReference type="InterPro" id="IPR004358">
    <property type="entry name" value="Sig_transdc_His_kin-like_C"/>
</dbReference>
<sequence>MNKWGQLTLVLISVLFTSYQKLVYGEPFFTADFLIFSLIAWLVGWQYDLARFYGKKAHSSEVSYKQLIDSLLEIVVIHSNSVILYANQAAVSAAGAKSKEEVIGLSIFDFIPAEYEERLRERIRLAMKEQKPLHNMEHKVKRLDQTTFFLEVSSQRIVFFGEEAVLSIGKDVSERKAQTERLLQKSEKLALLGQMAAGIAHEIRNPLTSIKGFVQLFKDQNQQKEYYDIVLSELDRINAIVGEFLVLAKPSAAVYSEQDVKELIRDVVTLFNNQSLLNNVQIFVEFDRDLPMISCEQNQLKQVLLNLLKNAIEAMPMGGIVEIRAMAKEDGKISIQVTDQGMGIPEDRIPTLGEPFYTTKEKGTGLGLMTSYKIIESHNGELVISSKVNEGTTIEIILPALTQEYIKST</sequence>
<dbReference type="InterPro" id="IPR036097">
    <property type="entry name" value="HisK_dim/P_sf"/>
</dbReference>
<dbReference type="SMART" id="SM00387">
    <property type="entry name" value="HATPase_c"/>
    <property type="match status" value="1"/>
</dbReference>
<evidence type="ECO:0000256" key="4">
    <source>
        <dbReference type="ARBA" id="ARBA00022679"/>
    </source>
</evidence>
<protein>
    <recommendedName>
        <fullName evidence="2">histidine kinase</fullName>
        <ecNumber evidence="2">2.7.13.3</ecNumber>
    </recommendedName>
</protein>
<proteinExistence type="predicted"/>
<evidence type="ECO:0000313" key="12">
    <source>
        <dbReference type="EMBL" id="TCN25126.1"/>
    </source>
</evidence>
<dbReference type="GO" id="GO:0000155">
    <property type="term" value="F:phosphorelay sensor kinase activity"/>
    <property type="evidence" value="ECO:0007669"/>
    <property type="project" value="InterPro"/>
</dbReference>
<evidence type="ECO:0000259" key="10">
    <source>
        <dbReference type="PROSITE" id="PS50109"/>
    </source>
</evidence>
<evidence type="ECO:0000256" key="2">
    <source>
        <dbReference type="ARBA" id="ARBA00012438"/>
    </source>
</evidence>
<dbReference type="InterPro" id="IPR003594">
    <property type="entry name" value="HATPase_dom"/>
</dbReference>
<dbReference type="SUPFAM" id="SSF55785">
    <property type="entry name" value="PYP-like sensor domain (PAS domain)"/>
    <property type="match status" value="1"/>
</dbReference>
<feature type="domain" description="Histidine kinase" evidence="10">
    <location>
        <begin position="198"/>
        <end position="402"/>
    </location>
</feature>
<dbReference type="SMART" id="SM00388">
    <property type="entry name" value="HisKA"/>
    <property type="match status" value="1"/>
</dbReference>
<dbReference type="Pfam" id="PF00512">
    <property type="entry name" value="HisKA"/>
    <property type="match status" value="1"/>
</dbReference>
<comment type="catalytic activity">
    <reaction evidence="1">
        <text>ATP + protein L-histidine = ADP + protein N-phospho-L-histidine.</text>
        <dbReference type="EC" id="2.7.13.3"/>
    </reaction>
</comment>
<evidence type="ECO:0000256" key="1">
    <source>
        <dbReference type="ARBA" id="ARBA00000085"/>
    </source>
</evidence>
<evidence type="ECO:0000256" key="3">
    <source>
        <dbReference type="ARBA" id="ARBA00022553"/>
    </source>
</evidence>
<dbReference type="EMBL" id="SLVV01000006">
    <property type="protein sequence ID" value="TCN25126.1"/>
    <property type="molecule type" value="Genomic_DNA"/>
</dbReference>
<dbReference type="CDD" id="cd00082">
    <property type="entry name" value="HisKA"/>
    <property type="match status" value="1"/>
</dbReference>
<dbReference type="CDD" id="cd00075">
    <property type="entry name" value="HATPase"/>
    <property type="match status" value="1"/>
</dbReference>
<dbReference type="InterPro" id="IPR035965">
    <property type="entry name" value="PAS-like_dom_sf"/>
</dbReference>
<dbReference type="EC" id="2.7.13.3" evidence="2"/>
<accession>A0A4R2BEF7</accession>
<comment type="caution">
    <text evidence="12">The sequence shown here is derived from an EMBL/GenBank/DDBJ whole genome shotgun (WGS) entry which is preliminary data.</text>
</comment>
<dbReference type="PROSITE" id="PS50112">
    <property type="entry name" value="PAS"/>
    <property type="match status" value="1"/>
</dbReference>
<dbReference type="Gene3D" id="1.10.287.130">
    <property type="match status" value="1"/>
</dbReference>
<dbReference type="GO" id="GO:0006355">
    <property type="term" value="P:regulation of DNA-templated transcription"/>
    <property type="evidence" value="ECO:0007669"/>
    <property type="project" value="InterPro"/>
</dbReference>
<dbReference type="InterPro" id="IPR003661">
    <property type="entry name" value="HisK_dim/P_dom"/>
</dbReference>
<gene>
    <name evidence="12" type="ORF">EV146_106330</name>
</gene>
<keyword evidence="9" id="KW-0902">Two-component regulatory system</keyword>
<evidence type="ECO:0000256" key="7">
    <source>
        <dbReference type="ARBA" id="ARBA00022840"/>
    </source>
</evidence>
<evidence type="ECO:0000256" key="6">
    <source>
        <dbReference type="ARBA" id="ARBA00022777"/>
    </source>
</evidence>
<feature type="domain" description="PAS" evidence="11">
    <location>
        <begin position="60"/>
        <end position="130"/>
    </location>
</feature>
<dbReference type="FunFam" id="1.10.287.130:FF:000040">
    <property type="entry name" value="PAS domain-containing sensor histidine kinase"/>
    <property type="match status" value="1"/>
</dbReference>
<keyword evidence="7" id="KW-0067">ATP-binding</keyword>
<evidence type="ECO:0000259" key="11">
    <source>
        <dbReference type="PROSITE" id="PS50112"/>
    </source>
</evidence>
<organism evidence="12 13">
    <name type="scientific">Mesobacillus foraminis</name>
    <dbReference type="NCBI Taxonomy" id="279826"/>
    <lineage>
        <taxon>Bacteria</taxon>
        <taxon>Bacillati</taxon>
        <taxon>Bacillota</taxon>
        <taxon>Bacilli</taxon>
        <taxon>Bacillales</taxon>
        <taxon>Bacillaceae</taxon>
        <taxon>Mesobacillus</taxon>
    </lineage>
</organism>
<dbReference type="PANTHER" id="PTHR43065">
    <property type="entry name" value="SENSOR HISTIDINE KINASE"/>
    <property type="match status" value="1"/>
</dbReference>
<dbReference type="PANTHER" id="PTHR43065:SF34">
    <property type="entry name" value="SPORULATION KINASE A"/>
    <property type="match status" value="1"/>
</dbReference>
<evidence type="ECO:0000256" key="9">
    <source>
        <dbReference type="ARBA" id="ARBA00023012"/>
    </source>
</evidence>
<reference evidence="12 13" key="1">
    <citation type="journal article" date="2015" name="Stand. Genomic Sci.">
        <title>Genomic Encyclopedia of Bacterial and Archaeal Type Strains, Phase III: the genomes of soil and plant-associated and newly described type strains.</title>
        <authorList>
            <person name="Whitman W.B."/>
            <person name="Woyke T."/>
            <person name="Klenk H.P."/>
            <person name="Zhou Y."/>
            <person name="Lilburn T.G."/>
            <person name="Beck B.J."/>
            <person name="De Vos P."/>
            <person name="Vandamme P."/>
            <person name="Eisen J.A."/>
            <person name="Garrity G."/>
            <person name="Hugenholtz P."/>
            <person name="Kyrpides N.C."/>
        </authorList>
    </citation>
    <scope>NUCLEOTIDE SEQUENCE [LARGE SCALE GENOMIC DNA]</scope>
    <source>
        <strain evidence="12 13">CV53</strain>
    </source>
</reference>
<dbReference type="GO" id="GO:0005524">
    <property type="term" value="F:ATP binding"/>
    <property type="evidence" value="ECO:0007669"/>
    <property type="project" value="UniProtKB-KW"/>
</dbReference>
<dbReference type="Pfam" id="PF02518">
    <property type="entry name" value="HATPase_c"/>
    <property type="match status" value="1"/>
</dbReference>
<keyword evidence="6 12" id="KW-0418">Kinase</keyword>
<dbReference type="InterPro" id="IPR005467">
    <property type="entry name" value="His_kinase_dom"/>
</dbReference>
<evidence type="ECO:0000313" key="13">
    <source>
        <dbReference type="Proteomes" id="UP000295689"/>
    </source>
</evidence>
<dbReference type="InterPro" id="IPR036890">
    <property type="entry name" value="HATPase_C_sf"/>
</dbReference>
<dbReference type="SUPFAM" id="SSF47384">
    <property type="entry name" value="Homodimeric domain of signal transducing histidine kinase"/>
    <property type="match status" value="1"/>
</dbReference>
<dbReference type="RefSeq" id="WP_132006615.1">
    <property type="nucleotide sequence ID" value="NZ_JABUHM010000004.1"/>
</dbReference>
<keyword evidence="3" id="KW-0597">Phosphoprotein</keyword>
<dbReference type="InterPro" id="IPR013767">
    <property type="entry name" value="PAS_fold"/>
</dbReference>
<dbReference type="CDD" id="cd00130">
    <property type="entry name" value="PAS"/>
    <property type="match status" value="1"/>
</dbReference>